<dbReference type="PANTHER" id="PTHR46675:SF1">
    <property type="entry name" value="E3 UBIQUITIN-PROTEIN LIGASE RNF182"/>
    <property type="match status" value="1"/>
</dbReference>
<dbReference type="InterPro" id="IPR013083">
    <property type="entry name" value="Znf_RING/FYVE/PHD"/>
</dbReference>
<dbReference type="InterPro" id="IPR001841">
    <property type="entry name" value="Znf_RING"/>
</dbReference>
<keyword evidence="4 8" id="KW-0863">Zinc-finger</keyword>
<evidence type="ECO:0000313" key="11">
    <source>
        <dbReference type="Proteomes" id="UP001497482"/>
    </source>
</evidence>
<dbReference type="Proteomes" id="UP001497482">
    <property type="component" value="Chromosome 4"/>
</dbReference>
<dbReference type="EMBL" id="OZ035826">
    <property type="protein sequence ID" value="CAL1602869.1"/>
    <property type="molecule type" value="Genomic_DNA"/>
</dbReference>
<keyword evidence="11" id="KW-1185">Reference proteome</keyword>
<sequence length="247" mass="27872">MSCPPDESEDKESPPSEELECKICYQRYNVHSRKPKILDCLHRVCGRCLVKILDNADISGSVPCPFCRHQIEITEYEVSALPDDTNILFHLASRDRSTSSDLNKEVVLNPKSFSSSSPSQDSSNCLVITIMEVPRHSRSPSRNGSSEVYAEQSLDSLSIGKAEEKLSLLRQQKEESVLKEEKTQHYLEAVVSVAEHISLERNHLLHMASALEQEKQRFICKILNGTVRLGKLQKEVQVRLKSPLNIS</sequence>
<gene>
    <name evidence="10" type="ORF">KC01_LOCUS30609</name>
</gene>
<protein>
    <recommendedName>
        <fullName evidence="2">E3 ubiquitin-protein ligase RNF182</fullName>
    </recommendedName>
    <alternativeName>
        <fullName evidence="7">RING finger protein 182</fullName>
    </alternativeName>
    <alternativeName>
        <fullName evidence="6">RING-type E3 ubiquitin transferase RNF182</fullName>
    </alternativeName>
</protein>
<proteinExistence type="predicted"/>
<accession>A0AAV2LQR5</accession>
<dbReference type="InterPro" id="IPR018957">
    <property type="entry name" value="Znf_C3HC4_RING-type"/>
</dbReference>
<keyword evidence="5" id="KW-0862">Zinc</keyword>
<dbReference type="AlphaFoldDB" id="A0AAV2LQR5"/>
<dbReference type="Pfam" id="PF00097">
    <property type="entry name" value="zf-C3HC4"/>
    <property type="match status" value="1"/>
</dbReference>
<evidence type="ECO:0000256" key="7">
    <source>
        <dbReference type="ARBA" id="ARBA00031239"/>
    </source>
</evidence>
<evidence type="ECO:0000256" key="2">
    <source>
        <dbReference type="ARBA" id="ARBA00014050"/>
    </source>
</evidence>
<dbReference type="SMART" id="SM00184">
    <property type="entry name" value="RING"/>
    <property type="match status" value="1"/>
</dbReference>
<dbReference type="Gene3D" id="3.30.40.10">
    <property type="entry name" value="Zinc/RING finger domain, C3HC4 (zinc finger)"/>
    <property type="match status" value="1"/>
</dbReference>
<reference evidence="10 11" key="1">
    <citation type="submission" date="2024-04" db="EMBL/GenBank/DDBJ databases">
        <authorList>
            <person name="Waldvogel A.-M."/>
            <person name="Schoenle A."/>
        </authorList>
    </citation>
    <scope>NUCLEOTIDE SEQUENCE [LARGE SCALE GENOMIC DNA]</scope>
</reference>
<comment type="subunit">
    <text evidence="1">Interacts with ATP6V0C.</text>
</comment>
<dbReference type="PROSITE" id="PS00518">
    <property type="entry name" value="ZF_RING_1"/>
    <property type="match status" value="1"/>
</dbReference>
<evidence type="ECO:0000259" key="9">
    <source>
        <dbReference type="PROSITE" id="PS50089"/>
    </source>
</evidence>
<dbReference type="InterPro" id="IPR017907">
    <property type="entry name" value="Znf_RING_CS"/>
</dbReference>
<dbReference type="SUPFAM" id="SSF57850">
    <property type="entry name" value="RING/U-box"/>
    <property type="match status" value="1"/>
</dbReference>
<evidence type="ECO:0000256" key="4">
    <source>
        <dbReference type="ARBA" id="ARBA00022771"/>
    </source>
</evidence>
<evidence type="ECO:0000313" key="10">
    <source>
        <dbReference type="EMBL" id="CAL1602869.1"/>
    </source>
</evidence>
<evidence type="ECO:0000256" key="8">
    <source>
        <dbReference type="PROSITE-ProRule" id="PRU00175"/>
    </source>
</evidence>
<feature type="domain" description="RING-type" evidence="9">
    <location>
        <begin position="21"/>
        <end position="68"/>
    </location>
</feature>
<evidence type="ECO:0000256" key="1">
    <source>
        <dbReference type="ARBA" id="ARBA00011482"/>
    </source>
</evidence>
<evidence type="ECO:0000256" key="6">
    <source>
        <dbReference type="ARBA" id="ARBA00030086"/>
    </source>
</evidence>
<evidence type="ECO:0000256" key="3">
    <source>
        <dbReference type="ARBA" id="ARBA00022723"/>
    </source>
</evidence>
<dbReference type="PROSITE" id="PS50089">
    <property type="entry name" value="ZF_RING_2"/>
    <property type="match status" value="1"/>
</dbReference>
<evidence type="ECO:0000256" key="5">
    <source>
        <dbReference type="ARBA" id="ARBA00022833"/>
    </source>
</evidence>
<dbReference type="GO" id="GO:0008270">
    <property type="term" value="F:zinc ion binding"/>
    <property type="evidence" value="ECO:0007669"/>
    <property type="project" value="UniProtKB-KW"/>
</dbReference>
<dbReference type="PANTHER" id="PTHR46675">
    <property type="entry name" value="E3 UBIQUITIN-PROTEIN LIGASE RNF182"/>
    <property type="match status" value="1"/>
</dbReference>
<dbReference type="InterPro" id="IPR042285">
    <property type="entry name" value="RNF182"/>
</dbReference>
<organism evidence="10 11">
    <name type="scientific">Knipowitschia caucasica</name>
    <name type="common">Caucasian dwarf goby</name>
    <name type="synonym">Pomatoschistus caucasicus</name>
    <dbReference type="NCBI Taxonomy" id="637954"/>
    <lineage>
        <taxon>Eukaryota</taxon>
        <taxon>Metazoa</taxon>
        <taxon>Chordata</taxon>
        <taxon>Craniata</taxon>
        <taxon>Vertebrata</taxon>
        <taxon>Euteleostomi</taxon>
        <taxon>Actinopterygii</taxon>
        <taxon>Neopterygii</taxon>
        <taxon>Teleostei</taxon>
        <taxon>Neoteleostei</taxon>
        <taxon>Acanthomorphata</taxon>
        <taxon>Gobiaria</taxon>
        <taxon>Gobiiformes</taxon>
        <taxon>Gobioidei</taxon>
        <taxon>Gobiidae</taxon>
        <taxon>Gobiinae</taxon>
        <taxon>Knipowitschia</taxon>
    </lineage>
</organism>
<keyword evidence="3" id="KW-0479">Metal-binding</keyword>
<name>A0AAV2LQR5_KNICA</name>